<evidence type="ECO:0000256" key="10">
    <source>
        <dbReference type="RuleBase" id="RU000594"/>
    </source>
</evidence>
<dbReference type="GO" id="GO:0005886">
    <property type="term" value="C:plasma membrane"/>
    <property type="evidence" value="ECO:0007669"/>
    <property type="project" value="UniProtKB-SubCell"/>
</dbReference>
<dbReference type="PRINTS" id="PR00781">
    <property type="entry name" value="LIPOSIGPTASE"/>
</dbReference>
<dbReference type="EC" id="3.4.23.36" evidence="9"/>
<keyword evidence="6 9" id="KW-0378">Hydrolase</keyword>
<keyword evidence="8 9" id="KW-0472">Membrane</keyword>
<comment type="subcellular location">
    <subcellularLocation>
        <location evidence="9">Cell membrane</location>
        <topology evidence="9">Multi-pass membrane protein</topology>
    </subcellularLocation>
</comment>
<dbReference type="AlphaFoldDB" id="A0A1M7FVR2"/>
<keyword evidence="7 9" id="KW-1133">Transmembrane helix</keyword>
<evidence type="ECO:0000256" key="9">
    <source>
        <dbReference type="HAMAP-Rule" id="MF_00161"/>
    </source>
</evidence>
<feature type="transmembrane region" description="Helical" evidence="9">
    <location>
        <begin position="121"/>
        <end position="140"/>
    </location>
</feature>
<keyword evidence="4 9" id="KW-0812">Transmembrane</keyword>
<sequence>MAVWIFAALIFAVDQLTKALVKMHMAPNQSIPVIDNILHLTYVQNTGAAFSLLKGRVFFFVVVSFAVIAVIVYYLTRLPEEKKLFKFTLALVLGGAFGNLVDRLRFGYVVDFIDFRIWPVFNVADSAVVIGVLLLLYLVMCDSEILKSLD</sequence>
<evidence type="ECO:0000256" key="1">
    <source>
        <dbReference type="ARBA" id="ARBA00006139"/>
    </source>
</evidence>
<evidence type="ECO:0000256" key="4">
    <source>
        <dbReference type="ARBA" id="ARBA00022692"/>
    </source>
</evidence>
<keyword evidence="3 9" id="KW-0645">Protease</keyword>
<feature type="active site" evidence="9">
    <location>
        <position position="111"/>
    </location>
</feature>
<comment type="caution">
    <text evidence="9">Lacks conserved residue(s) required for the propagation of feature annotation.</text>
</comment>
<accession>A0A1M7FVR2</accession>
<dbReference type="HAMAP" id="MF_00161">
    <property type="entry name" value="LspA"/>
    <property type="match status" value="1"/>
</dbReference>
<dbReference type="PANTHER" id="PTHR33695:SF1">
    <property type="entry name" value="LIPOPROTEIN SIGNAL PEPTIDASE"/>
    <property type="match status" value="1"/>
</dbReference>
<evidence type="ECO:0000313" key="12">
    <source>
        <dbReference type="EMBL" id="SHM07995.1"/>
    </source>
</evidence>
<keyword evidence="5 9" id="KW-0064">Aspartyl protease</keyword>
<feature type="transmembrane region" description="Helical" evidence="9">
    <location>
        <begin position="57"/>
        <end position="75"/>
    </location>
</feature>
<dbReference type="Proteomes" id="UP000184375">
    <property type="component" value="Unassembled WGS sequence"/>
</dbReference>
<name>A0A1M7FVR2_9FIRM</name>
<evidence type="ECO:0000256" key="3">
    <source>
        <dbReference type="ARBA" id="ARBA00022670"/>
    </source>
</evidence>
<proteinExistence type="inferred from homology"/>
<comment type="function">
    <text evidence="9 10">This protein specifically catalyzes the removal of signal peptides from prolipoproteins.</text>
</comment>
<evidence type="ECO:0000256" key="6">
    <source>
        <dbReference type="ARBA" id="ARBA00022801"/>
    </source>
</evidence>
<evidence type="ECO:0000256" key="8">
    <source>
        <dbReference type="ARBA" id="ARBA00023136"/>
    </source>
</evidence>
<feature type="active site" evidence="9">
    <location>
        <position position="125"/>
    </location>
</feature>
<dbReference type="Pfam" id="PF01252">
    <property type="entry name" value="Peptidase_A8"/>
    <property type="match status" value="1"/>
</dbReference>
<evidence type="ECO:0000256" key="7">
    <source>
        <dbReference type="ARBA" id="ARBA00022989"/>
    </source>
</evidence>
<evidence type="ECO:0000256" key="11">
    <source>
        <dbReference type="RuleBase" id="RU004181"/>
    </source>
</evidence>
<organism evidence="12 13">
    <name type="scientific">Caldanaerovirga acetigignens</name>
    <dbReference type="NCBI Taxonomy" id="447595"/>
    <lineage>
        <taxon>Bacteria</taxon>
        <taxon>Bacillati</taxon>
        <taxon>Bacillota</taxon>
        <taxon>Clostridia</taxon>
        <taxon>Thermosediminibacterales</taxon>
        <taxon>Thermosediminibacteraceae</taxon>
        <taxon>Caldanaerovirga</taxon>
    </lineage>
</organism>
<dbReference type="STRING" id="447595.SAMN05660826_00167"/>
<dbReference type="NCBIfam" id="TIGR00077">
    <property type="entry name" value="lspA"/>
    <property type="match status" value="1"/>
</dbReference>
<dbReference type="PROSITE" id="PS00855">
    <property type="entry name" value="SPASE_II"/>
    <property type="match status" value="1"/>
</dbReference>
<dbReference type="EMBL" id="FRCR01000001">
    <property type="protein sequence ID" value="SHM07995.1"/>
    <property type="molecule type" value="Genomic_DNA"/>
</dbReference>
<dbReference type="RefSeq" id="WP_073253243.1">
    <property type="nucleotide sequence ID" value="NZ_FRCR01000001.1"/>
</dbReference>
<keyword evidence="2 9" id="KW-1003">Cell membrane</keyword>
<dbReference type="GO" id="GO:0004190">
    <property type="term" value="F:aspartic-type endopeptidase activity"/>
    <property type="evidence" value="ECO:0007669"/>
    <property type="project" value="UniProtKB-UniRule"/>
</dbReference>
<comment type="catalytic activity">
    <reaction evidence="9 10">
        <text>Release of signal peptides from bacterial membrane prolipoproteins. Hydrolyzes -Xaa-Yaa-Zaa-|-(S,diacylglyceryl)Cys-, in which Xaa is hydrophobic (preferably Leu), and Yaa (Ala or Ser) and Zaa (Gly or Ala) have small, neutral side chains.</text>
        <dbReference type="EC" id="3.4.23.36"/>
    </reaction>
</comment>
<dbReference type="GO" id="GO:0006508">
    <property type="term" value="P:proteolysis"/>
    <property type="evidence" value="ECO:0007669"/>
    <property type="project" value="UniProtKB-KW"/>
</dbReference>
<comment type="similarity">
    <text evidence="1 9 11">Belongs to the peptidase A8 family.</text>
</comment>
<evidence type="ECO:0000313" key="13">
    <source>
        <dbReference type="Proteomes" id="UP000184375"/>
    </source>
</evidence>
<dbReference type="InterPro" id="IPR001872">
    <property type="entry name" value="Peptidase_A8"/>
</dbReference>
<reference evidence="13" key="1">
    <citation type="submission" date="2016-11" db="EMBL/GenBank/DDBJ databases">
        <authorList>
            <person name="Varghese N."/>
            <person name="Submissions S."/>
        </authorList>
    </citation>
    <scope>NUCLEOTIDE SEQUENCE [LARGE SCALE GENOMIC DNA]</scope>
    <source>
        <strain evidence="13">DSM 18802</strain>
    </source>
</reference>
<gene>
    <name evidence="9" type="primary">lspA</name>
    <name evidence="12" type="ORF">SAMN05660826_00167</name>
</gene>
<protein>
    <recommendedName>
        <fullName evidence="9">Lipoprotein signal peptidase</fullName>
        <ecNumber evidence="9">3.4.23.36</ecNumber>
    </recommendedName>
    <alternativeName>
        <fullName evidence="9">Prolipoprotein signal peptidase</fullName>
    </alternativeName>
    <alternativeName>
        <fullName evidence="9">Signal peptidase II</fullName>
        <shortName evidence="9">SPase II</shortName>
    </alternativeName>
</protein>
<comment type="pathway">
    <text evidence="9">Protein modification; lipoprotein biosynthesis (signal peptide cleavage).</text>
</comment>
<dbReference type="PANTHER" id="PTHR33695">
    <property type="entry name" value="LIPOPROTEIN SIGNAL PEPTIDASE"/>
    <property type="match status" value="1"/>
</dbReference>
<dbReference type="UniPathway" id="UPA00665"/>
<keyword evidence="13" id="KW-1185">Reference proteome</keyword>
<feature type="transmembrane region" description="Helical" evidence="9">
    <location>
        <begin position="84"/>
        <end position="101"/>
    </location>
</feature>
<evidence type="ECO:0000256" key="2">
    <source>
        <dbReference type="ARBA" id="ARBA00022475"/>
    </source>
</evidence>
<evidence type="ECO:0000256" key="5">
    <source>
        <dbReference type="ARBA" id="ARBA00022750"/>
    </source>
</evidence>
<dbReference type="OrthoDB" id="9810259at2"/>